<dbReference type="InterPro" id="IPR014768">
    <property type="entry name" value="GBD/FH3_dom"/>
</dbReference>
<dbReference type="InterPro" id="IPR010472">
    <property type="entry name" value="FH3_dom"/>
</dbReference>
<evidence type="ECO:0000259" key="5">
    <source>
        <dbReference type="PROSITE" id="PS51444"/>
    </source>
</evidence>
<protein>
    <recommendedName>
        <fullName evidence="8">Inverted formin, FH2 and WH2 domain containing</fullName>
    </recommendedName>
</protein>
<evidence type="ECO:0000256" key="2">
    <source>
        <dbReference type="SAM" id="MobiDB-lite"/>
    </source>
</evidence>
<dbReference type="InterPro" id="IPR042201">
    <property type="entry name" value="FH2_Formin_sf"/>
</dbReference>
<dbReference type="Pfam" id="PF06371">
    <property type="entry name" value="Drf_GBD"/>
    <property type="match status" value="1"/>
</dbReference>
<accession>H2Z1H6</accession>
<dbReference type="eggNOG" id="KOG1922">
    <property type="taxonomic scope" value="Eukaryota"/>
</dbReference>
<reference evidence="7" key="1">
    <citation type="submission" date="2003-08" db="EMBL/GenBank/DDBJ databases">
        <authorList>
            <person name="Birren B."/>
            <person name="Nusbaum C."/>
            <person name="Abebe A."/>
            <person name="Abouelleil A."/>
            <person name="Adekoya E."/>
            <person name="Ait-zahra M."/>
            <person name="Allen N."/>
            <person name="Allen T."/>
            <person name="An P."/>
            <person name="Anderson M."/>
            <person name="Anderson S."/>
            <person name="Arachchi H."/>
            <person name="Armbruster J."/>
            <person name="Bachantsang P."/>
            <person name="Baldwin J."/>
            <person name="Barry A."/>
            <person name="Bayul T."/>
            <person name="Blitshsteyn B."/>
            <person name="Bloom T."/>
            <person name="Blye J."/>
            <person name="Boguslavskiy L."/>
            <person name="Borowsky M."/>
            <person name="Boukhgalter B."/>
            <person name="Brunache A."/>
            <person name="Butler J."/>
            <person name="Calixte N."/>
            <person name="Calvo S."/>
            <person name="Camarata J."/>
            <person name="Campo K."/>
            <person name="Chang J."/>
            <person name="Cheshatsang Y."/>
            <person name="Citroen M."/>
            <person name="Collymore A."/>
            <person name="Considine T."/>
            <person name="Cook A."/>
            <person name="Cooke P."/>
            <person name="Corum B."/>
            <person name="Cuomo C."/>
            <person name="David R."/>
            <person name="Dawoe T."/>
            <person name="Degray S."/>
            <person name="Dodge S."/>
            <person name="Dooley K."/>
            <person name="Dorje P."/>
            <person name="Dorjee K."/>
            <person name="Dorris L."/>
            <person name="Duffey N."/>
            <person name="Dupes A."/>
            <person name="Elkins T."/>
            <person name="Engels R."/>
            <person name="Erickson J."/>
            <person name="Farina A."/>
            <person name="Faro S."/>
            <person name="Ferreira P."/>
            <person name="Fischer H."/>
            <person name="Fitzgerald M."/>
            <person name="Foley K."/>
            <person name="Gage D."/>
            <person name="Galagan J."/>
            <person name="Gearin G."/>
            <person name="Gnerre S."/>
            <person name="Gnirke A."/>
            <person name="Goyette A."/>
            <person name="Graham J."/>
            <person name="Grandbois E."/>
            <person name="Gyaltsen K."/>
            <person name="Hafez N."/>
            <person name="Hagopian D."/>
            <person name="Hagos B."/>
            <person name="Hall J."/>
            <person name="Hatcher B."/>
            <person name="Heller A."/>
            <person name="Higgins H."/>
            <person name="Honan T."/>
            <person name="Horn A."/>
            <person name="Houde N."/>
            <person name="Hughes L."/>
            <person name="Hulme W."/>
            <person name="Husby E."/>
            <person name="Iliev I."/>
            <person name="Jaffe D."/>
            <person name="Jones C."/>
            <person name="Kamal M."/>
            <person name="Kamat A."/>
            <person name="Kamvysselis M."/>
            <person name="Karlsson E."/>
            <person name="Kells C."/>
            <person name="Kieu A."/>
            <person name="Kisner P."/>
            <person name="Kodira C."/>
            <person name="Kulbokas E."/>
            <person name="Labutti K."/>
            <person name="Lama D."/>
            <person name="Landers T."/>
            <person name="Leger J."/>
            <person name="Levine S."/>
            <person name="Lewis D."/>
            <person name="Lewis T."/>
            <person name="Lindblad-toh K."/>
            <person name="Liu X."/>
            <person name="Lokyitsang T."/>
            <person name="Lokyitsang Y."/>
            <person name="Lucien O."/>
            <person name="Lui A."/>
            <person name="Ma L.J."/>
            <person name="Mabbitt R."/>
            <person name="Macdonald J."/>
            <person name="Maclean C."/>
            <person name="Major J."/>
            <person name="Manning J."/>
            <person name="Marabella R."/>
            <person name="Maru K."/>
            <person name="Matthews C."/>
            <person name="Mauceli E."/>
            <person name="Mccarthy M."/>
            <person name="Mcdonough S."/>
            <person name="Mcghee T."/>
            <person name="Meldrim J."/>
            <person name="Meneus L."/>
            <person name="Mesirov J."/>
            <person name="Mihalev A."/>
            <person name="Mihova T."/>
            <person name="Mikkelsen T."/>
            <person name="Mlenga V."/>
            <person name="Moru K."/>
            <person name="Mozes J."/>
            <person name="Mulrain L."/>
            <person name="Munson G."/>
            <person name="Naylor J."/>
            <person name="Newes C."/>
            <person name="Nguyen C."/>
            <person name="Nguyen N."/>
            <person name="Nguyen T."/>
            <person name="Nicol R."/>
            <person name="Nielsen C."/>
            <person name="Nizzari M."/>
            <person name="Norbu C."/>
            <person name="Norbu N."/>
            <person name="O'donnell P."/>
            <person name="Okoawo O."/>
            <person name="O'leary S."/>
            <person name="Omotosho B."/>
            <person name="O'neill K."/>
            <person name="Osman S."/>
            <person name="Parker S."/>
            <person name="Perrin D."/>
            <person name="Phunkhang P."/>
            <person name="Piqani B."/>
            <person name="Purcell S."/>
            <person name="Rachupka T."/>
            <person name="Ramasamy U."/>
            <person name="Rameau R."/>
            <person name="Ray V."/>
            <person name="Raymond C."/>
            <person name="Retta R."/>
            <person name="Richardson S."/>
            <person name="Rise C."/>
            <person name="Rodriguez J."/>
            <person name="Rogers J."/>
            <person name="Rogov P."/>
            <person name="Rutman M."/>
            <person name="Schupbach R."/>
            <person name="Seaman C."/>
            <person name="Settipalli S."/>
            <person name="Sharpe T."/>
            <person name="Sheridan J."/>
            <person name="Sherpa N."/>
            <person name="Shi J."/>
            <person name="Smirnov S."/>
            <person name="Smith C."/>
            <person name="Sougnez C."/>
            <person name="Spencer B."/>
            <person name="Stalker J."/>
            <person name="Stange-thomann N."/>
            <person name="Stavropoulos S."/>
            <person name="Stetson K."/>
            <person name="Stone C."/>
            <person name="Stone S."/>
            <person name="Stubbs M."/>
            <person name="Talamas J."/>
            <person name="Tchuinga P."/>
            <person name="Tenzing P."/>
            <person name="Tesfaye S."/>
            <person name="Theodore J."/>
            <person name="Thoulutsang Y."/>
            <person name="Topham K."/>
            <person name="Towey S."/>
            <person name="Tsamla T."/>
            <person name="Tsomo N."/>
            <person name="Vallee D."/>
            <person name="Vassiliev H."/>
            <person name="Venkataraman V."/>
            <person name="Vinson J."/>
            <person name="Vo A."/>
            <person name="Wade C."/>
            <person name="Wang S."/>
            <person name="Wangchuk T."/>
            <person name="Wangdi T."/>
            <person name="Whittaker C."/>
            <person name="Wilkinson J."/>
            <person name="Wu Y."/>
            <person name="Wyman D."/>
            <person name="Yadav S."/>
            <person name="Yang S."/>
            <person name="Yang X."/>
            <person name="Yeager S."/>
            <person name="Yee E."/>
            <person name="Young G."/>
            <person name="Zainoun J."/>
            <person name="Zembeck L."/>
            <person name="Zimmer A."/>
            <person name="Zody M."/>
            <person name="Lander E."/>
        </authorList>
    </citation>
    <scope>NUCLEOTIDE SEQUENCE [LARGE SCALE GENOMIC DNA]</scope>
</reference>
<dbReference type="InterPro" id="IPR016024">
    <property type="entry name" value="ARM-type_fold"/>
</dbReference>
<dbReference type="InParanoid" id="H2Z1H6"/>
<dbReference type="PROSITE" id="PS51444">
    <property type="entry name" value="FH2"/>
    <property type="match status" value="1"/>
</dbReference>
<evidence type="ECO:0000259" key="3">
    <source>
        <dbReference type="PROSITE" id="PS51082"/>
    </source>
</evidence>
<evidence type="ECO:0000259" key="4">
    <source>
        <dbReference type="PROSITE" id="PS51232"/>
    </source>
</evidence>
<evidence type="ECO:0000313" key="6">
    <source>
        <dbReference type="Ensembl" id="ENSCSAVP00000011438.1"/>
    </source>
</evidence>
<feature type="domain" description="WH2" evidence="3">
    <location>
        <begin position="915"/>
        <end position="930"/>
    </location>
</feature>
<dbReference type="SMART" id="SM00498">
    <property type="entry name" value="FH2"/>
    <property type="match status" value="1"/>
</dbReference>
<evidence type="ECO:0008006" key="8">
    <source>
        <dbReference type="Google" id="ProtNLM"/>
    </source>
</evidence>
<keyword evidence="1" id="KW-0175">Coiled coil</keyword>
<dbReference type="STRING" id="51511.ENSCSAVP00000011438"/>
<feature type="coiled-coil region" evidence="1">
    <location>
        <begin position="781"/>
        <end position="837"/>
    </location>
</feature>
<dbReference type="InterPro" id="IPR010473">
    <property type="entry name" value="GTPase-bd"/>
</dbReference>
<feature type="domain" description="FH2" evidence="5">
    <location>
        <begin position="504"/>
        <end position="894"/>
    </location>
</feature>
<feature type="region of interest" description="Disordered" evidence="2">
    <location>
        <begin position="891"/>
        <end position="913"/>
    </location>
</feature>
<proteinExistence type="predicted"/>
<dbReference type="PANTHER" id="PTHR46345:SF5">
    <property type="entry name" value="INVERTED FORMIN-2"/>
    <property type="match status" value="1"/>
</dbReference>
<name>H2Z1H6_CIOSA</name>
<dbReference type="GO" id="GO:0003779">
    <property type="term" value="F:actin binding"/>
    <property type="evidence" value="ECO:0007669"/>
    <property type="project" value="InterPro"/>
</dbReference>
<dbReference type="PROSITE" id="PS51082">
    <property type="entry name" value="WH2"/>
    <property type="match status" value="1"/>
</dbReference>
<dbReference type="Pfam" id="PF02181">
    <property type="entry name" value="FH2"/>
    <property type="match status" value="1"/>
</dbReference>
<dbReference type="Gene3D" id="1.20.58.2220">
    <property type="entry name" value="Formin, FH2 domain"/>
    <property type="match status" value="1"/>
</dbReference>
<dbReference type="InterPro" id="IPR011989">
    <property type="entry name" value="ARM-like"/>
</dbReference>
<feature type="compositionally biased region" description="Pro residues" evidence="2">
    <location>
        <begin position="399"/>
        <end position="498"/>
    </location>
</feature>
<dbReference type="Proteomes" id="UP000007875">
    <property type="component" value="Unassembled WGS sequence"/>
</dbReference>
<keyword evidence="7" id="KW-1185">Reference proteome</keyword>
<dbReference type="Ensembl" id="ENSCSAVT00000011571.1">
    <property type="protein sequence ID" value="ENSCSAVP00000011438.1"/>
    <property type="gene ID" value="ENSCSAVG00000006699.1"/>
</dbReference>
<evidence type="ECO:0000313" key="7">
    <source>
        <dbReference type="Proteomes" id="UP000007875"/>
    </source>
</evidence>
<dbReference type="GeneTree" id="ENSGT00940000155691"/>
<organism evidence="6 7">
    <name type="scientific">Ciona savignyi</name>
    <name type="common">Pacific transparent sea squirt</name>
    <dbReference type="NCBI Taxonomy" id="51511"/>
    <lineage>
        <taxon>Eukaryota</taxon>
        <taxon>Metazoa</taxon>
        <taxon>Chordata</taxon>
        <taxon>Tunicata</taxon>
        <taxon>Ascidiacea</taxon>
        <taxon>Phlebobranchia</taxon>
        <taxon>Cionidae</taxon>
        <taxon>Ciona</taxon>
    </lineage>
</organism>
<dbReference type="OMA" id="MVCSQQY"/>
<dbReference type="SUPFAM" id="SSF48371">
    <property type="entry name" value="ARM repeat"/>
    <property type="match status" value="1"/>
</dbReference>
<dbReference type="SMART" id="SM01140">
    <property type="entry name" value="Drf_GBD"/>
    <property type="match status" value="1"/>
</dbReference>
<dbReference type="InterPro" id="IPR003124">
    <property type="entry name" value="WH2_dom"/>
</dbReference>
<dbReference type="GO" id="GO:0030036">
    <property type="term" value="P:actin cytoskeleton organization"/>
    <property type="evidence" value="ECO:0007669"/>
    <property type="project" value="InterPro"/>
</dbReference>
<reference evidence="6" key="3">
    <citation type="submission" date="2025-09" db="UniProtKB">
        <authorList>
            <consortium name="Ensembl"/>
        </authorList>
    </citation>
    <scope>IDENTIFICATION</scope>
</reference>
<dbReference type="Gene3D" id="1.25.10.10">
    <property type="entry name" value="Leucine-rich Repeat Variant"/>
    <property type="match status" value="1"/>
</dbReference>
<dbReference type="PANTHER" id="PTHR46345">
    <property type="entry name" value="INVERTED FORMIN-2"/>
    <property type="match status" value="1"/>
</dbReference>
<dbReference type="GO" id="GO:0031267">
    <property type="term" value="F:small GTPase binding"/>
    <property type="evidence" value="ECO:0007669"/>
    <property type="project" value="InterPro"/>
</dbReference>
<dbReference type="InterPro" id="IPR015425">
    <property type="entry name" value="FH2_Formin"/>
</dbReference>
<dbReference type="Pfam" id="PF06367">
    <property type="entry name" value="Drf_FH3"/>
    <property type="match status" value="1"/>
</dbReference>
<evidence type="ECO:0000256" key="1">
    <source>
        <dbReference type="SAM" id="Coils"/>
    </source>
</evidence>
<dbReference type="AlphaFoldDB" id="H2Z1H6"/>
<dbReference type="SMART" id="SM01139">
    <property type="entry name" value="Drf_FH3"/>
    <property type="match status" value="1"/>
</dbReference>
<dbReference type="SUPFAM" id="SSF101447">
    <property type="entry name" value="Formin homology 2 domain (FH2 domain)"/>
    <property type="match status" value="1"/>
</dbReference>
<reference evidence="6" key="2">
    <citation type="submission" date="2025-08" db="UniProtKB">
        <authorList>
            <consortium name="Ensembl"/>
        </authorList>
    </citation>
    <scope>IDENTIFICATION</scope>
</reference>
<feature type="region of interest" description="Disordered" evidence="2">
    <location>
        <begin position="381"/>
        <end position="516"/>
    </location>
</feature>
<sequence length="934" mass="104087">IYFQLKTQKRWSLIAQKAQKKEKDAMEETLSNLENAEPELCIKLLHFPSVQNFSGLKRKIQQCSEEWMMGFLEQDGLAVLFTTLERLSDDTARSSKTALITSMELLQCVGCVKAVMNSRTGLDFVISREDYTRVLSTTLDSTNVMVKKQVFELLAAMCIYSAEGKTRAIDAMEHYKHAKSQRYRFSVVINELRSAENLPYQTGILSFINAAVLSTESIHKRVKLRNEFIGHLWNVDFNFLPTHSHLEADDLLIQLEVFDEKKLEDEEEIQAITGADGIDINNHQDVFAAVFNKAWDIYIMVCNSPQANHLLTILQCLVQLNPDDQVSDLAWKALGTLAEKAVVVETEEEAERLLYAKRAKPKLSINDVCTQTERELVDQSKEMNVEETDGANVECLTPAVPPAPPMTGVPPPPPPLGGAPPPPPLGGAPPPPPLGGAPPPPPLGGPPPPPPLGGAPPPPPLGGPPPPPPLGGPPQPPPLGGPPPPPPMGGIPPPPAPRPSIRRSATVPKPTAKLRKFNWQKIPQNTLRTSTESVWENLERGGCKVEPNYKNIEELFSQKQIEKKQAPKEKKKATPTEISLLDGRRSMNINIFLRQFRLPNDQIITALSQGNREILTEEKLKNMLKFLPEDTEVEMIRSFSGDPATLGNAEKYFRLLVAVPYYTLRIEASITRESFEEEMESILPQIRNIKQAAKDLKSCKKLEDFLVLILKTGNYLNFGGYAGDAHAFKITSLLKLAETKANKPRMTLMHCVVMEAQENHAHLLAIPSELKTVSMCKTISLDHLKASIGKLTGALNKLTKQVDKASDDVKKQFVPFLQSASDRVRIFEQDLVEIEDLRVNLAKYLVEDVNKFKLEEAFCTFAKFCEQITSAIKENEERRVMEEKKKKRALLEEERKKSGKASPKFAPPPAGNIIDNLLSDIKKGFKLKKSDSPK</sequence>
<feature type="domain" description="GBD/FH3" evidence="4">
    <location>
        <begin position="1"/>
        <end position="349"/>
    </location>
</feature>
<dbReference type="PROSITE" id="PS51232">
    <property type="entry name" value="GBD_FH3"/>
    <property type="match status" value="1"/>
</dbReference>